<dbReference type="GO" id="GO:0022857">
    <property type="term" value="F:transmembrane transporter activity"/>
    <property type="evidence" value="ECO:0007669"/>
    <property type="project" value="InterPro"/>
</dbReference>
<proteinExistence type="predicted"/>
<feature type="transmembrane region" description="Helical" evidence="7">
    <location>
        <begin position="464"/>
        <end position="487"/>
    </location>
</feature>
<dbReference type="GO" id="GO:0005886">
    <property type="term" value="C:plasma membrane"/>
    <property type="evidence" value="ECO:0007669"/>
    <property type="project" value="UniProtKB-SubCell"/>
</dbReference>
<dbReference type="InterPro" id="IPR018093">
    <property type="entry name" value="BCCT_CS"/>
</dbReference>
<keyword evidence="3" id="KW-1003">Cell membrane</keyword>
<evidence type="ECO:0000256" key="6">
    <source>
        <dbReference type="ARBA" id="ARBA00023136"/>
    </source>
</evidence>
<keyword evidence="4 7" id="KW-0812">Transmembrane</keyword>
<feature type="transmembrane region" description="Helical" evidence="7">
    <location>
        <begin position="396"/>
        <end position="416"/>
    </location>
</feature>
<feature type="transmembrane region" description="Helical" evidence="7">
    <location>
        <begin position="437"/>
        <end position="458"/>
    </location>
</feature>
<protein>
    <submittedName>
        <fullName evidence="8">Glycine betaine transporter OpuD</fullName>
    </submittedName>
</protein>
<dbReference type="PROSITE" id="PS01303">
    <property type="entry name" value="BCCT"/>
    <property type="match status" value="1"/>
</dbReference>
<feature type="transmembrane region" description="Helical" evidence="7">
    <location>
        <begin position="313"/>
        <end position="330"/>
    </location>
</feature>
<evidence type="ECO:0000256" key="5">
    <source>
        <dbReference type="ARBA" id="ARBA00022989"/>
    </source>
</evidence>
<dbReference type="EMBL" id="NSIT01000117">
    <property type="protein sequence ID" value="PJE78900.1"/>
    <property type="molecule type" value="Genomic_DNA"/>
</dbReference>
<dbReference type="PANTHER" id="PTHR30047">
    <property type="entry name" value="HIGH-AFFINITY CHOLINE TRANSPORT PROTEIN-RELATED"/>
    <property type="match status" value="1"/>
</dbReference>
<feature type="transmembrane region" description="Helical" evidence="7">
    <location>
        <begin position="258"/>
        <end position="275"/>
    </location>
</feature>
<dbReference type="InterPro" id="IPR000060">
    <property type="entry name" value="BCCT_transptr"/>
</dbReference>
<feature type="transmembrane region" description="Helical" evidence="7">
    <location>
        <begin position="186"/>
        <end position="208"/>
    </location>
</feature>
<accession>A0A2H9T6P4</accession>
<keyword evidence="2" id="KW-0813">Transport</keyword>
<keyword evidence="6 7" id="KW-0472">Membrane</keyword>
<name>A0A2H9T6P4_9ZZZZ</name>
<dbReference type="NCBIfam" id="TIGR00842">
    <property type="entry name" value="bcct"/>
    <property type="match status" value="1"/>
</dbReference>
<evidence type="ECO:0000256" key="7">
    <source>
        <dbReference type="SAM" id="Phobius"/>
    </source>
</evidence>
<dbReference type="AlphaFoldDB" id="A0A2H9T6P4"/>
<reference evidence="8" key="1">
    <citation type="journal article" date="2017" name="Appl. Environ. Microbiol.">
        <title>Molecular characterization of an Endozoicomonas-like organism causing infection in king scallop Pecten maximus L.</title>
        <authorList>
            <person name="Cano I."/>
            <person name="van Aerle R."/>
            <person name="Ross S."/>
            <person name="Verner-Jeffreys D.W."/>
            <person name="Paley R.K."/>
            <person name="Rimmer G."/>
            <person name="Ryder D."/>
            <person name="Hooper P."/>
            <person name="Stone D."/>
            <person name="Feist S.W."/>
        </authorList>
    </citation>
    <scope>NUCLEOTIDE SEQUENCE</scope>
</reference>
<gene>
    <name evidence="8" type="primary">opuD</name>
    <name evidence="8" type="ORF">CI610_02147</name>
</gene>
<feature type="transmembrane region" description="Helical" evidence="7">
    <location>
        <begin position="48"/>
        <end position="67"/>
    </location>
</feature>
<comment type="subcellular location">
    <subcellularLocation>
        <location evidence="1">Cell membrane</location>
        <topology evidence="1">Multi-pass membrane protein</topology>
    </subcellularLocation>
</comment>
<evidence type="ECO:0000256" key="1">
    <source>
        <dbReference type="ARBA" id="ARBA00004651"/>
    </source>
</evidence>
<comment type="caution">
    <text evidence="8">The sequence shown here is derived from an EMBL/GenBank/DDBJ whole genome shotgun (WGS) entry which is preliminary data.</text>
</comment>
<organism evidence="8">
    <name type="scientific">invertebrate metagenome</name>
    <dbReference type="NCBI Taxonomy" id="1711999"/>
    <lineage>
        <taxon>unclassified sequences</taxon>
        <taxon>metagenomes</taxon>
        <taxon>organismal metagenomes</taxon>
    </lineage>
</organism>
<sequence>MECEHKDRTVFIVGLFIVAVIVVMGIAVPDTLQYIGNSLMSYATGDFGWLYNVSTFIFVLFCLWIAFSRYGSIKLGDEAPDYSRVTWFAMLFSAGMGIGLVFWGVAEPLNHFLHPVTTIEGGSVEAAHFAMRKSFLHWGLQPWAGYSVLGMTLAYIQFSRKKAGLISNLLLPFMGDKCSSTGWGKLINILALFATTGGIATSLGLGIQQINSGLSYVYGVPDTATVKIALVVLITVIVIFSTLSGMKKGVKHLSNINVVIAGTMLLLAFIVGPTVDILNTFTNTMGQYVTQWFSDSLAIGDFSTESWYSSWTIFYWAWWIAWTPFVAPFVAKISKGRTIREFVLGVLIAPSIASFFWFSVFGKMGLSLDISVIKEAVQSTSTALFVVVGHYPLGKIISTLTILVLFTFFITSANGATYVLGTLSTNGMAEPPARMKVTWAILQSALALVLLLGSANGLDLLQTISLAAAFPFIFVLFLSMASLVRFVREEKPSPKANKLAQA</sequence>
<feature type="transmembrane region" description="Helical" evidence="7">
    <location>
        <begin position="87"/>
        <end position="106"/>
    </location>
</feature>
<evidence type="ECO:0000313" key="8">
    <source>
        <dbReference type="EMBL" id="PJE78900.1"/>
    </source>
</evidence>
<dbReference type="PANTHER" id="PTHR30047:SF7">
    <property type="entry name" value="HIGH-AFFINITY CHOLINE TRANSPORT PROTEIN"/>
    <property type="match status" value="1"/>
</dbReference>
<feature type="transmembrane region" description="Helical" evidence="7">
    <location>
        <begin position="228"/>
        <end position="246"/>
    </location>
</feature>
<dbReference type="Pfam" id="PF02028">
    <property type="entry name" value="BCCT"/>
    <property type="match status" value="1"/>
</dbReference>
<feature type="transmembrane region" description="Helical" evidence="7">
    <location>
        <begin position="9"/>
        <end position="28"/>
    </location>
</feature>
<feature type="transmembrane region" description="Helical" evidence="7">
    <location>
        <begin position="140"/>
        <end position="158"/>
    </location>
</feature>
<evidence type="ECO:0000256" key="2">
    <source>
        <dbReference type="ARBA" id="ARBA00022448"/>
    </source>
</evidence>
<evidence type="ECO:0000256" key="4">
    <source>
        <dbReference type="ARBA" id="ARBA00022692"/>
    </source>
</evidence>
<keyword evidence="5 7" id="KW-1133">Transmembrane helix</keyword>
<evidence type="ECO:0000256" key="3">
    <source>
        <dbReference type="ARBA" id="ARBA00022475"/>
    </source>
</evidence>
<feature type="transmembrane region" description="Helical" evidence="7">
    <location>
        <begin position="342"/>
        <end position="361"/>
    </location>
</feature>